<dbReference type="PANTHER" id="PTHR11699">
    <property type="entry name" value="ALDEHYDE DEHYDROGENASE-RELATED"/>
    <property type="match status" value="1"/>
</dbReference>
<reference evidence="2 3" key="1">
    <citation type="journal article" date="2017" name="Nat. Commun.">
        <title>Genome assembly with in vitro proximity ligation data and whole-genome triplication in lettuce.</title>
        <authorList>
            <person name="Reyes-Chin-Wo S."/>
            <person name="Wang Z."/>
            <person name="Yang X."/>
            <person name="Kozik A."/>
            <person name="Arikit S."/>
            <person name="Song C."/>
            <person name="Xia L."/>
            <person name="Froenicke L."/>
            <person name="Lavelle D.O."/>
            <person name="Truco M.J."/>
            <person name="Xia R."/>
            <person name="Zhu S."/>
            <person name="Xu C."/>
            <person name="Xu H."/>
            <person name="Xu X."/>
            <person name="Cox K."/>
            <person name="Korf I."/>
            <person name="Meyers B.C."/>
            <person name="Michelmore R.W."/>
        </authorList>
    </citation>
    <scope>NUCLEOTIDE SEQUENCE [LARGE SCALE GENOMIC DNA]</scope>
    <source>
        <strain evidence="3">cv. Salinas</strain>
        <tissue evidence="2">Seedlings</tissue>
    </source>
</reference>
<dbReference type="InterPro" id="IPR016162">
    <property type="entry name" value="Ald_DH_N"/>
</dbReference>
<evidence type="ECO:0000313" key="3">
    <source>
        <dbReference type="Proteomes" id="UP000235145"/>
    </source>
</evidence>
<name>A0A9R1XYB1_LACSA</name>
<dbReference type="AlphaFoldDB" id="A0A9R1XYB1"/>
<feature type="domain" description="Aldehyde dehydrogenase" evidence="1">
    <location>
        <begin position="34"/>
        <end position="111"/>
    </location>
</feature>
<dbReference type="SUPFAM" id="SSF53720">
    <property type="entry name" value="ALDH-like"/>
    <property type="match status" value="1"/>
</dbReference>
<dbReference type="GO" id="GO:0016491">
    <property type="term" value="F:oxidoreductase activity"/>
    <property type="evidence" value="ECO:0007669"/>
    <property type="project" value="InterPro"/>
</dbReference>
<keyword evidence="3" id="KW-1185">Reference proteome</keyword>
<protein>
    <recommendedName>
        <fullName evidence="1">Aldehyde dehydrogenase domain-containing protein</fullName>
    </recommendedName>
</protein>
<dbReference type="EMBL" id="NBSK02000001">
    <property type="protein sequence ID" value="KAJ0227567.1"/>
    <property type="molecule type" value="Genomic_DNA"/>
</dbReference>
<sequence>MTKFIDDPQTEERHEGDLKEKYRLAHVMEHKINASQKTQSEIYPLGAVGAIVSWNYPFYNLFNPVLVVVFSGNGIVVKVSEHASWSGCFYVRILQTALVAIGAPENLVKVIIV</sequence>
<organism evidence="2 3">
    <name type="scientific">Lactuca sativa</name>
    <name type="common">Garden lettuce</name>
    <dbReference type="NCBI Taxonomy" id="4236"/>
    <lineage>
        <taxon>Eukaryota</taxon>
        <taxon>Viridiplantae</taxon>
        <taxon>Streptophyta</taxon>
        <taxon>Embryophyta</taxon>
        <taxon>Tracheophyta</taxon>
        <taxon>Spermatophyta</taxon>
        <taxon>Magnoliopsida</taxon>
        <taxon>eudicotyledons</taxon>
        <taxon>Gunneridae</taxon>
        <taxon>Pentapetalae</taxon>
        <taxon>asterids</taxon>
        <taxon>campanulids</taxon>
        <taxon>Asterales</taxon>
        <taxon>Asteraceae</taxon>
        <taxon>Cichorioideae</taxon>
        <taxon>Cichorieae</taxon>
        <taxon>Lactucinae</taxon>
        <taxon>Lactuca</taxon>
    </lineage>
</organism>
<dbReference type="Pfam" id="PF00171">
    <property type="entry name" value="Aldedh"/>
    <property type="match status" value="1"/>
</dbReference>
<gene>
    <name evidence="2" type="ORF">LSAT_V11C100041480</name>
</gene>
<comment type="caution">
    <text evidence="2">The sequence shown here is derived from an EMBL/GenBank/DDBJ whole genome shotgun (WGS) entry which is preliminary data.</text>
</comment>
<dbReference type="InterPro" id="IPR015590">
    <property type="entry name" value="Aldehyde_DH_dom"/>
</dbReference>
<accession>A0A9R1XYB1</accession>
<proteinExistence type="predicted"/>
<dbReference type="Proteomes" id="UP000235145">
    <property type="component" value="Unassembled WGS sequence"/>
</dbReference>
<evidence type="ECO:0000313" key="2">
    <source>
        <dbReference type="EMBL" id="KAJ0227567.1"/>
    </source>
</evidence>
<dbReference type="InterPro" id="IPR016161">
    <property type="entry name" value="Ald_DH/histidinol_DH"/>
</dbReference>
<evidence type="ECO:0000259" key="1">
    <source>
        <dbReference type="Pfam" id="PF00171"/>
    </source>
</evidence>
<dbReference type="Gene3D" id="3.40.605.10">
    <property type="entry name" value="Aldehyde Dehydrogenase, Chain A, domain 1"/>
    <property type="match status" value="1"/>
</dbReference>